<dbReference type="SUPFAM" id="SSF51430">
    <property type="entry name" value="NAD(P)-linked oxidoreductase"/>
    <property type="match status" value="1"/>
</dbReference>
<dbReference type="Pfam" id="PF00248">
    <property type="entry name" value="Aldo_ket_red"/>
    <property type="match status" value="1"/>
</dbReference>
<dbReference type="Proteomes" id="UP001424741">
    <property type="component" value="Unassembled WGS sequence"/>
</dbReference>
<gene>
    <name evidence="3" type="primary">tas</name>
    <name evidence="3" type="ORF">Rhal01_00821</name>
</gene>
<reference evidence="3 4" key="1">
    <citation type="submission" date="2024-02" db="EMBL/GenBank/DDBJ databases">
        <title>Rubritalea halochordaticola NBRC 107102.</title>
        <authorList>
            <person name="Ichikawa N."/>
            <person name="Katano-Makiyama Y."/>
            <person name="Hidaka K."/>
        </authorList>
    </citation>
    <scope>NUCLEOTIDE SEQUENCE [LARGE SCALE GENOMIC DNA]</scope>
    <source>
        <strain evidence="3 4">NBRC 107102</strain>
    </source>
</reference>
<dbReference type="InterPro" id="IPR050523">
    <property type="entry name" value="AKR_Detox_Biosynth"/>
</dbReference>
<protein>
    <submittedName>
        <fullName evidence="3">Protein tas</fullName>
    </submittedName>
</protein>
<feature type="domain" description="NADP-dependent oxidoreductase" evidence="2">
    <location>
        <begin position="16"/>
        <end position="329"/>
    </location>
</feature>
<evidence type="ECO:0000256" key="1">
    <source>
        <dbReference type="ARBA" id="ARBA00023002"/>
    </source>
</evidence>
<dbReference type="PANTHER" id="PTHR43364">
    <property type="entry name" value="NADH-SPECIFIC METHYLGLYOXAL REDUCTASE-RELATED"/>
    <property type="match status" value="1"/>
</dbReference>
<dbReference type="Gene3D" id="3.20.20.100">
    <property type="entry name" value="NADP-dependent oxidoreductase domain"/>
    <property type="match status" value="1"/>
</dbReference>
<name>A0ABP9UW29_9BACT</name>
<dbReference type="CDD" id="cd19094">
    <property type="entry name" value="AKR_Tas-like"/>
    <property type="match status" value="1"/>
</dbReference>
<dbReference type="RefSeq" id="WP_346187581.1">
    <property type="nucleotide sequence ID" value="NZ_BAABRL010000002.1"/>
</dbReference>
<organism evidence="3 4">
    <name type="scientific">Rubritalea halochordaticola</name>
    <dbReference type="NCBI Taxonomy" id="714537"/>
    <lineage>
        <taxon>Bacteria</taxon>
        <taxon>Pseudomonadati</taxon>
        <taxon>Verrucomicrobiota</taxon>
        <taxon>Verrucomicrobiia</taxon>
        <taxon>Verrucomicrobiales</taxon>
        <taxon>Rubritaleaceae</taxon>
        <taxon>Rubritalea</taxon>
    </lineage>
</organism>
<proteinExistence type="predicted"/>
<dbReference type="PANTHER" id="PTHR43364:SF4">
    <property type="entry name" value="NAD(P)-LINKED OXIDOREDUCTASE SUPERFAMILY PROTEIN"/>
    <property type="match status" value="1"/>
</dbReference>
<dbReference type="InterPro" id="IPR036812">
    <property type="entry name" value="NAD(P)_OxRdtase_dom_sf"/>
</dbReference>
<evidence type="ECO:0000259" key="2">
    <source>
        <dbReference type="Pfam" id="PF00248"/>
    </source>
</evidence>
<comment type="caution">
    <text evidence="3">The sequence shown here is derived from an EMBL/GenBank/DDBJ whole genome shotgun (WGS) entry which is preliminary data.</text>
</comment>
<keyword evidence="4" id="KW-1185">Reference proteome</keyword>
<accession>A0ABP9UW29</accession>
<evidence type="ECO:0000313" key="3">
    <source>
        <dbReference type="EMBL" id="GAA5494658.1"/>
    </source>
</evidence>
<keyword evidence="1" id="KW-0560">Oxidoreductase</keyword>
<dbReference type="EMBL" id="BAABRL010000002">
    <property type="protein sequence ID" value="GAA5494658.1"/>
    <property type="molecule type" value="Genomic_DNA"/>
</dbReference>
<dbReference type="InterPro" id="IPR023210">
    <property type="entry name" value="NADP_OxRdtase_dom"/>
</dbReference>
<sequence length="338" mass="37260">MEKRRLGKSGMVVSVIGLGTMTFGTQADKEESFKIMDAAVDAGIDFFDTAEVYPVPPTKELAGLTEEWVGDWMKDKPRESVIIATKVAGPAHGWFNPPVRYDKAAIDGFMIRRAVEGSLRRLKTDYIDLYQVHWPDAGMRPLDAIEVLDDLVREGKIRAYGVSNETCYGMMKWLSEADAAGLRRLDTIQNNFSVNNRRFEDELGQCCVGEGVSCLPYSPLAGGVLAGKYQKGAKPAGARFSAYLDGAERQRKMAERFVNEKSLANTAAIHEIAKREGIDPVTFAIAWSKQHDFVASTLMGVSSLDQLQPHIDAAEETIRPEVMAEIDALTSANLYPMG</sequence>
<evidence type="ECO:0000313" key="4">
    <source>
        <dbReference type="Proteomes" id="UP001424741"/>
    </source>
</evidence>